<accession>X0STH0</accession>
<name>X0STH0_9ZZZZ</name>
<dbReference type="EMBL" id="BARS01005821">
    <property type="protein sequence ID" value="GAF79232.1"/>
    <property type="molecule type" value="Genomic_DNA"/>
</dbReference>
<feature type="domain" description="DUF362" evidence="2">
    <location>
        <begin position="98"/>
        <end position="235"/>
    </location>
</feature>
<dbReference type="InterPro" id="IPR007160">
    <property type="entry name" value="DUF362"/>
</dbReference>
<keyword evidence="1" id="KW-0472">Membrane</keyword>
<organism evidence="3">
    <name type="scientific">marine sediment metagenome</name>
    <dbReference type="NCBI Taxonomy" id="412755"/>
    <lineage>
        <taxon>unclassified sequences</taxon>
        <taxon>metagenomes</taxon>
        <taxon>ecological metagenomes</taxon>
    </lineage>
</organism>
<keyword evidence="1" id="KW-1133">Transmembrane helix</keyword>
<feature type="non-terminal residue" evidence="3">
    <location>
        <position position="236"/>
    </location>
</feature>
<proteinExistence type="predicted"/>
<gene>
    <name evidence="3" type="ORF">S01H1_11424</name>
</gene>
<evidence type="ECO:0000313" key="3">
    <source>
        <dbReference type="EMBL" id="GAF79232.1"/>
    </source>
</evidence>
<dbReference type="PROSITE" id="PS51318">
    <property type="entry name" value="TAT"/>
    <property type="match status" value="1"/>
</dbReference>
<dbReference type="InterPro" id="IPR006311">
    <property type="entry name" value="TAT_signal"/>
</dbReference>
<comment type="caution">
    <text evidence="3">The sequence shown here is derived from an EMBL/GenBank/DDBJ whole genome shotgun (WGS) entry which is preliminary data.</text>
</comment>
<sequence length="236" mass="25685">MNQQDDNNISRRKFIARAAKAGVSIAAAGAAAYLVYDKKGPGPRPEDHKLVKLADFSVAPRFGQTISIVKGFDRAKSLRKAIELLGGIERFVKQGETVAIKPNVAFALPAILGATARPRLITETVRLCYKAGAKRVYVTDNPINDPASCFALSGIAKAAEEAGAKIILPRKHMFKPTTLTGGKLIRDFPIFYEPLAKVDKLIGITPVKDHQRAAASMTMKNWYGLLGEGRNVFHQD</sequence>
<reference evidence="3" key="1">
    <citation type="journal article" date="2014" name="Front. Microbiol.">
        <title>High frequency of phylogenetically diverse reductive dehalogenase-homologous genes in deep subseafloor sedimentary metagenomes.</title>
        <authorList>
            <person name="Kawai M."/>
            <person name="Futagami T."/>
            <person name="Toyoda A."/>
            <person name="Takaki Y."/>
            <person name="Nishi S."/>
            <person name="Hori S."/>
            <person name="Arai W."/>
            <person name="Tsubouchi T."/>
            <person name="Morono Y."/>
            <person name="Uchiyama I."/>
            <person name="Ito T."/>
            <person name="Fujiyama A."/>
            <person name="Inagaki F."/>
            <person name="Takami H."/>
        </authorList>
    </citation>
    <scope>NUCLEOTIDE SEQUENCE</scope>
    <source>
        <strain evidence="3">Expedition CK06-06</strain>
    </source>
</reference>
<feature type="transmembrane region" description="Helical" evidence="1">
    <location>
        <begin position="18"/>
        <end position="36"/>
    </location>
</feature>
<evidence type="ECO:0000256" key="1">
    <source>
        <dbReference type="SAM" id="Phobius"/>
    </source>
</evidence>
<evidence type="ECO:0000259" key="2">
    <source>
        <dbReference type="Pfam" id="PF04015"/>
    </source>
</evidence>
<protein>
    <recommendedName>
        <fullName evidence="2">DUF362 domain-containing protein</fullName>
    </recommendedName>
</protein>
<dbReference type="AlphaFoldDB" id="X0STH0"/>
<dbReference type="Pfam" id="PF04015">
    <property type="entry name" value="DUF362"/>
    <property type="match status" value="1"/>
</dbReference>
<keyword evidence="1" id="KW-0812">Transmembrane</keyword>